<accession>A0A7W6BDA2</accession>
<evidence type="ECO:0000313" key="1">
    <source>
        <dbReference type="EMBL" id="MBB3916787.1"/>
    </source>
</evidence>
<reference evidence="1 2" key="1">
    <citation type="submission" date="2020-08" db="EMBL/GenBank/DDBJ databases">
        <title>Genomic Encyclopedia of Type Strains, Phase IV (KMG-IV): sequencing the most valuable type-strain genomes for metagenomic binning, comparative biology and taxonomic classification.</title>
        <authorList>
            <person name="Goeker M."/>
        </authorList>
    </citation>
    <scope>NUCLEOTIDE SEQUENCE [LARGE SCALE GENOMIC DNA]</scope>
    <source>
        <strain evidence="1 2">DSM 19331</strain>
    </source>
</reference>
<dbReference type="Proteomes" id="UP000545490">
    <property type="component" value="Unassembled WGS sequence"/>
</dbReference>
<proteinExistence type="predicted"/>
<gene>
    <name evidence="1" type="ORF">GGQ65_004096</name>
</gene>
<protein>
    <submittedName>
        <fullName evidence="1">Uncharacterized protein</fullName>
    </submittedName>
</protein>
<organism evidence="1 2">
    <name type="scientific">Rhizobium fabae</name>
    <dbReference type="NCBI Taxonomy" id="573179"/>
    <lineage>
        <taxon>Bacteria</taxon>
        <taxon>Pseudomonadati</taxon>
        <taxon>Pseudomonadota</taxon>
        <taxon>Alphaproteobacteria</taxon>
        <taxon>Hyphomicrobiales</taxon>
        <taxon>Rhizobiaceae</taxon>
        <taxon>Rhizobium/Agrobacterium group</taxon>
        <taxon>Rhizobium</taxon>
    </lineage>
</organism>
<sequence length="43" mass="5009">MKRIPMYCVPRYISLYSFLMPHEENHGKHCSPQGNTSIDALSR</sequence>
<name>A0A7W6BDA2_9HYPH</name>
<evidence type="ECO:0000313" key="2">
    <source>
        <dbReference type="Proteomes" id="UP000545490"/>
    </source>
</evidence>
<comment type="caution">
    <text evidence="1">The sequence shown here is derived from an EMBL/GenBank/DDBJ whole genome shotgun (WGS) entry which is preliminary data.</text>
</comment>
<dbReference type="AlphaFoldDB" id="A0A7W6BDA2"/>
<dbReference type="EMBL" id="JACIDG010000010">
    <property type="protein sequence ID" value="MBB3916787.1"/>
    <property type="molecule type" value="Genomic_DNA"/>
</dbReference>